<evidence type="ECO:0000313" key="1">
    <source>
        <dbReference type="EMBL" id="KAJ5157375.1"/>
    </source>
</evidence>
<organism evidence="1 2">
    <name type="scientific">Penicillium canariense</name>
    <dbReference type="NCBI Taxonomy" id="189055"/>
    <lineage>
        <taxon>Eukaryota</taxon>
        <taxon>Fungi</taxon>
        <taxon>Dikarya</taxon>
        <taxon>Ascomycota</taxon>
        <taxon>Pezizomycotina</taxon>
        <taxon>Eurotiomycetes</taxon>
        <taxon>Eurotiomycetidae</taxon>
        <taxon>Eurotiales</taxon>
        <taxon>Aspergillaceae</taxon>
        <taxon>Penicillium</taxon>
    </lineage>
</organism>
<keyword evidence="2" id="KW-1185">Reference proteome</keyword>
<sequence>MQSLDQSAMGGQSSPVFSLCSAIFGWDDPSLGTAEDRPTLSPRRVMKLLIGRVLYAEGSALPPVLGRWSGPNDGLVYGFSFGGYIDKWWLGFRSTREGYWEDLTSTDPTGLEPRKKREQGSGWLQHAAAQADFNGFQRVARFQWFPLAIAAQRYQDISEKPSLGPR</sequence>
<proteinExistence type="predicted"/>
<reference evidence="1" key="2">
    <citation type="journal article" date="2023" name="IMA Fungus">
        <title>Comparative genomic study of the Penicillium genus elucidates a diverse pangenome and 15 lateral gene transfer events.</title>
        <authorList>
            <person name="Petersen C."/>
            <person name="Sorensen T."/>
            <person name="Nielsen M.R."/>
            <person name="Sondergaard T.E."/>
            <person name="Sorensen J.L."/>
            <person name="Fitzpatrick D.A."/>
            <person name="Frisvad J.C."/>
            <person name="Nielsen K.L."/>
        </authorList>
    </citation>
    <scope>NUCLEOTIDE SEQUENCE</scope>
    <source>
        <strain evidence="1">IBT 26290</strain>
    </source>
</reference>
<dbReference type="AlphaFoldDB" id="A0A9W9LJ14"/>
<gene>
    <name evidence="1" type="ORF">N7482_008475</name>
</gene>
<protein>
    <submittedName>
        <fullName evidence="1">Uncharacterized protein</fullName>
    </submittedName>
</protein>
<dbReference type="EMBL" id="JAPQKN010000006">
    <property type="protein sequence ID" value="KAJ5157375.1"/>
    <property type="molecule type" value="Genomic_DNA"/>
</dbReference>
<comment type="caution">
    <text evidence="1">The sequence shown here is derived from an EMBL/GenBank/DDBJ whole genome shotgun (WGS) entry which is preliminary data.</text>
</comment>
<evidence type="ECO:0000313" key="2">
    <source>
        <dbReference type="Proteomes" id="UP001149163"/>
    </source>
</evidence>
<accession>A0A9W9LJ14</accession>
<dbReference type="GeneID" id="81429775"/>
<name>A0A9W9LJ14_9EURO</name>
<dbReference type="RefSeq" id="XP_056540364.1">
    <property type="nucleotide sequence ID" value="XM_056690599.1"/>
</dbReference>
<dbReference type="Proteomes" id="UP001149163">
    <property type="component" value="Unassembled WGS sequence"/>
</dbReference>
<reference evidence="1" key="1">
    <citation type="submission" date="2022-11" db="EMBL/GenBank/DDBJ databases">
        <authorList>
            <person name="Petersen C."/>
        </authorList>
    </citation>
    <scope>NUCLEOTIDE SEQUENCE</scope>
    <source>
        <strain evidence="1">IBT 26290</strain>
    </source>
</reference>